<evidence type="ECO:0000313" key="1">
    <source>
        <dbReference type="EMBL" id="GAH90587.1"/>
    </source>
</evidence>
<proteinExistence type="predicted"/>
<organism evidence="1">
    <name type="scientific">marine sediment metagenome</name>
    <dbReference type="NCBI Taxonomy" id="412755"/>
    <lineage>
        <taxon>unclassified sequences</taxon>
        <taxon>metagenomes</taxon>
        <taxon>ecological metagenomes</taxon>
    </lineage>
</organism>
<reference evidence="1" key="1">
    <citation type="journal article" date="2014" name="Front. Microbiol.">
        <title>High frequency of phylogenetically diverse reductive dehalogenase-homologous genes in deep subseafloor sedimentary metagenomes.</title>
        <authorList>
            <person name="Kawai M."/>
            <person name="Futagami T."/>
            <person name="Toyoda A."/>
            <person name="Takaki Y."/>
            <person name="Nishi S."/>
            <person name="Hori S."/>
            <person name="Arai W."/>
            <person name="Tsubouchi T."/>
            <person name="Morono Y."/>
            <person name="Uchiyama I."/>
            <person name="Ito T."/>
            <person name="Fujiyama A."/>
            <person name="Inagaki F."/>
            <person name="Takami H."/>
        </authorList>
    </citation>
    <scope>NUCLEOTIDE SEQUENCE</scope>
    <source>
        <strain evidence="1">Expedition CK06-06</strain>
    </source>
</reference>
<sequence>MPTVFKVTVLPPVLGPVITKILKALPKFILMGTTGPCNKGCLAWIRLINPSWFNFGSTAFILSANAARA</sequence>
<gene>
    <name evidence="1" type="ORF">S06H3_03012</name>
</gene>
<dbReference type="AlphaFoldDB" id="X1J9F1"/>
<protein>
    <submittedName>
        <fullName evidence="1">Uncharacterized protein</fullName>
    </submittedName>
</protein>
<name>X1J9F1_9ZZZZ</name>
<comment type="caution">
    <text evidence="1">The sequence shown here is derived from an EMBL/GenBank/DDBJ whole genome shotgun (WGS) entry which is preliminary data.</text>
</comment>
<dbReference type="EMBL" id="BARV01000939">
    <property type="protein sequence ID" value="GAH90587.1"/>
    <property type="molecule type" value="Genomic_DNA"/>
</dbReference>
<accession>X1J9F1</accession>